<dbReference type="PANTHER" id="PTHR30535">
    <property type="entry name" value="VITAMIN B12-BINDING PROTEIN"/>
    <property type="match status" value="1"/>
</dbReference>
<protein>
    <submittedName>
        <fullName evidence="2">Iron complex transport system substrate-binding protein</fullName>
    </submittedName>
</protein>
<name>A0A1H9M1F1_9HYPH</name>
<dbReference type="OrthoDB" id="9797736at2"/>
<organism evidence="2 3">
    <name type="scientific">Faunimonas pinastri</name>
    <dbReference type="NCBI Taxonomy" id="1855383"/>
    <lineage>
        <taxon>Bacteria</taxon>
        <taxon>Pseudomonadati</taxon>
        <taxon>Pseudomonadota</taxon>
        <taxon>Alphaproteobacteria</taxon>
        <taxon>Hyphomicrobiales</taxon>
        <taxon>Afifellaceae</taxon>
        <taxon>Faunimonas</taxon>
    </lineage>
</organism>
<gene>
    <name evidence="2" type="ORF">SAMN05216548_11280</name>
</gene>
<evidence type="ECO:0000313" key="3">
    <source>
        <dbReference type="Proteomes" id="UP000199647"/>
    </source>
</evidence>
<dbReference type="InterPro" id="IPR002491">
    <property type="entry name" value="ABC_transptr_periplasmic_BD"/>
</dbReference>
<keyword evidence="3" id="KW-1185">Reference proteome</keyword>
<dbReference type="PROSITE" id="PS50983">
    <property type="entry name" value="FE_B12_PBP"/>
    <property type="match status" value="1"/>
</dbReference>
<dbReference type="CDD" id="cd01149">
    <property type="entry name" value="HutB"/>
    <property type="match status" value="1"/>
</dbReference>
<reference evidence="2 3" key="1">
    <citation type="submission" date="2016-10" db="EMBL/GenBank/DDBJ databases">
        <authorList>
            <person name="de Groot N.N."/>
        </authorList>
    </citation>
    <scope>NUCLEOTIDE SEQUENCE [LARGE SCALE GENOMIC DNA]</scope>
    <source>
        <strain evidence="2 3">A52C2</strain>
    </source>
</reference>
<dbReference type="AlphaFoldDB" id="A0A1H9M1F1"/>
<sequence>MRPSAKESVRLVALTVLWIGAALPVRAETAHIVRDAAGRQVTVDDLSRIVSVGGATTEILYALGLRDRIAAVDTTSLFPPQALKDKPNVGYMRQLSPEGVLSLRPSLILAEEGSGPAPTIAFLEKASVPFVLVPSEQDAAGVAKKIRFIADVAGESAKGETFAKTVEADLDRVEKAVAEVPSRARVLFVLSQRGGRVMAAGQGTAADAMLKLAGAENAIHGYDGYRQLSTEALLAAAPDAIVVMGNGGDGLNAESIKSDAALAATPAVRNDRIVVMDGLYLLGFGPRIAFAVRDLAAALYPDLALPELEARPWMSAGR</sequence>
<feature type="domain" description="Fe/B12 periplasmic-binding" evidence="1">
    <location>
        <begin position="48"/>
        <end position="303"/>
    </location>
</feature>
<proteinExistence type="predicted"/>
<dbReference type="Gene3D" id="3.40.50.1980">
    <property type="entry name" value="Nitrogenase molybdenum iron protein domain"/>
    <property type="match status" value="2"/>
</dbReference>
<dbReference type="Proteomes" id="UP000199647">
    <property type="component" value="Unassembled WGS sequence"/>
</dbReference>
<dbReference type="InterPro" id="IPR050902">
    <property type="entry name" value="ABC_Transporter_SBP"/>
</dbReference>
<dbReference type="SUPFAM" id="SSF53807">
    <property type="entry name" value="Helical backbone' metal receptor"/>
    <property type="match status" value="1"/>
</dbReference>
<dbReference type="Pfam" id="PF01497">
    <property type="entry name" value="Peripla_BP_2"/>
    <property type="match status" value="1"/>
</dbReference>
<dbReference type="EMBL" id="FOFG01000012">
    <property type="protein sequence ID" value="SER16893.1"/>
    <property type="molecule type" value="Genomic_DNA"/>
</dbReference>
<accession>A0A1H9M1F1</accession>
<dbReference type="RefSeq" id="WP_092498041.1">
    <property type="nucleotide sequence ID" value="NZ_FOFG01000012.1"/>
</dbReference>
<dbReference type="STRING" id="1855383.SAMN05216548_11280"/>
<evidence type="ECO:0000259" key="1">
    <source>
        <dbReference type="PROSITE" id="PS50983"/>
    </source>
</evidence>
<evidence type="ECO:0000313" key="2">
    <source>
        <dbReference type="EMBL" id="SER16893.1"/>
    </source>
</evidence>
<dbReference type="PANTHER" id="PTHR30535:SF4">
    <property type="entry name" value="HEMIN-BINDING PERIPLASMIC PROTEIN HMUT"/>
    <property type="match status" value="1"/>
</dbReference>